<dbReference type="InterPro" id="IPR013216">
    <property type="entry name" value="Methyltransf_11"/>
</dbReference>
<dbReference type="Pfam" id="PF08241">
    <property type="entry name" value="Methyltransf_11"/>
    <property type="match status" value="1"/>
</dbReference>
<accession>R7TND6</accession>
<reference evidence="2 4" key="2">
    <citation type="journal article" date="2013" name="Nature">
        <title>Insights into bilaterian evolution from three spiralian genomes.</title>
        <authorList>
            <person name="Simakov O."/>
            <person name="Marletaz F."/>
            <person name="Cho S.J."/>
            <person name="Edsinger-Gonzales E."/>
            <person name="Havlak P."/>
            <person name="Hellsten U."/>
            <person name="Kuo D.H."/>
            <person name="Larsson T."/>
            <person name="Lv J."/>
            <person name="Arendt D."/>
            <person name="Savage R."/>
            <person name="Osoegawa K."/>
            <person name="de Jong P."/>
            <person name="Grimwood J."/>
            <person name="Chapman J.A."/>
            <person name="Shapiro H."/>
            <person name="Aerts A."/>
            <person name="Otillar R.P."/>
            <person name="Terry A.Y."/>
            <person name="Boore J.L."/>
            <person name="Grigoriev I.V."/>
            <person name="Lindberg D.R."/>
            <person name="Seaver E.C."/>
            <person name="Weisblat D.A."/>
            <person name="Putnam N.H."/>
            <person name="Rokhsar D.S."/>
        </authorList>
    </citation>
    <scope>NUCLEOTIDE SEQUENCE</scope>
    <source>
        <strain evidence="2 4">I ESC-2004</strain>
    </source>
</reference>
<sequence>MYTDLVNKHFGNMKRQLIEKELSEFTANNQECVVLDVGAGKGANFAYLPPNASVICIEPDPLMRQALQTNVLGYPRVKLEKVIGGFAEDMSEIDSGSVDVVIATHVLCSVDDIKQTLKEIKRVLRKGGKYIYMEHVAARESNWLHYLQCILSPVWRWVLICRLDVDARQHIEGAGFASQKDEYFIVGQLEPIFSMFTIIWSHVTRPHLFGVAIK</sequence>
<evidence type="ECO:0000313" key="3">
    <source>
        <dbReference type="EnsemblMetazoa" id="CapteP123758"/>
    </source>
</evidence>
<dbReference type="EMBL" id="KB309224">
    <property type="protein sequence ID" value="ELT95057.1"/>
    <property type="molecule type" value="Genomic_DNA"/>
</dbReference>
<protein>
    <recommendedName>
        <fullName evidence="1">Methyltransferase type 11 domain-containing protein</fullName>
    </recommendedName>
</protein>
<evidence type="ECO:0000313" key="4">
    <source>
        <dbReference type="Proteomes" id="UP000014760"/>
    </source>
</evidence>
<dbReference type="Proteomes" id="UP000014760">
    <property type="component" value="Unassembled WGS sequence"/>
</dbReference>
<dbReference type="SUPFAM" id="SSF53335">
    <property type="entry name" value="S-adenosyl-L-methionine-dependent methyltransferases"/>
    <property type="match status" value="1"/>
</dbReference>
<dbReference type="EMBL" id="AMQN01011989">
    <property type="status" value="NOT_ANNOTATED_CDS"/>
    <property type="molecule type" value="Genomic_DNA"/>
</dbReference>
<dbReference type="AlphaFoldDB" id="R7TND6"/>
<dbReference type="Gene3D" id="3.40.50.150">
    <property type="entry name" value="Vaccinia Virus protein VP39"/>
    <property type="match status" value="1"/>
</dbReference>
<dbReference type="GO" id="GO:0008757">
    <property type="term" value="F:S-adenosylmethionine-dependent methyltransferase activity"/>
    <property type="evidence" value="ECO:0007669"/>
    <property type="project" value="InterPro"/>
</dbReference>
<dbReference type="InterPro" id="IPR052356">
    <property type="entry name" value="Thiol_S-MT"/>
</dbReference>
<dbReference type="PANTHER" id="PTHR45036:SF1">
    <property type="entry name" value="METHYLTRANSFERASE LIKE 7A"/>
    <property type="match status" value="1"/>
</dbReference>
<evidence type="ECO:0000259" key="1">
    <source>
        <dbReference type="Pfam" id="PF08241"/>
    </source>
</evidence>
<dbReference type="PANTHER" id="PTHR45036">
    <property type="entry name" value="METHYLTRANSFERASE LIKE 7B"/>
    <property type="match status" value="1"/>
</dbReference>
<dbReference type="OrthoDB" id="416496at2759"/>
<reference evidence="3" key="3">
    <citation type="submission" date="2015-06" db="UniProtKB">
        <authorList>
            <consortium name="EnsemblMetazoa"/>
        </authorList>
    </citation>
    <scope>IDENTIFICATION</scope>
</reference>
<feature type="domain" description="Methyltransferase type 11" evidence="1">
    <location>
        <begin position="35"/>
        <end position="131"/>
    </location>
</feature>
<dbReference type="HOGENOM" id="CLU_037990_7_2_1"/>
<reference evidence="4" key="1">
    <citation type="submission" date="2012-12" db="EMBL/GenBank/DDBJ databases">
        <authorList>
            <person name="Hellsten U."/>
            <person name="Grimwood J."/>
            <person name="Chapman J.A."/>
            <person name="Shapiro H."/>
            <person name="Aerts A."/>
            <person name="Otillar R.P."/>
            <person name="Terry A.Y."/>
            <person name="Boore J.L."/>
            <person name="Simakov O."/>
            <person name="Marletaz F."/>
            <person name="Cho S.-J."/>
            <person name="Edsinger-Gonzales E."/>
            <person name="Havlak P."/>
            <person name="Kuo D.-H."/>
            <person name="Larsson T."/>
            <person name="Lv J."/>
            <person name="Arendt D."/>
            <person name="Savage R."/>
            <person name="Osoegawa K."/>
            <person name="de Jong P."/>
            <person name="Lindberg D.R."/>
            <person name="Seaver E.C."/>
            <person name="Weisblat D.A."/>
            <person name="Putnam N.H."/>
            <person name="Grigoriev I.V."/>
            <person name="Rokhsar D.S."/>
        </authorList>
    </citation>
    <scope>NUCLEOTIDE SEQUENCE</scope>
    <source>
        <strain evidence="4">I ESC-2004</strain>
    </source>
</reference>
<dbReference type="OMA" id="PLWYYFG"/>
<proteinExistence type="predicted"/>
<dbReference type="CDD" id="cd02440">
    <property type="entry name" value="AdoMet_MTases"/>
    <property type="match status" value="1"/>
</dbReference>
<dbReference type="InterPro" id="IPR029063">
    <property type="entry name" value="SAM-dependent_MTases_sf"/>
</dbReference>
<dbReference type="EnsemblMetazoa" id="CapteT123758">
    <property type="protein sequence ID" value="CapteP123758"/>
    <property type="gene ID" value="CapteG123758"/>
</dbReference>
<keyword evidence="4" id="KW-1185">Reference proteome</keyword>
<dbReference type="STRING" id="283909.R7TND6"/>
<organism evidence="2">
    <name type="scientific">Capitella teleta</name>
    <name type="common">Polychaete worm</name>
    <dbReference type="NCBI Taxonomy" id="283909"/>
    <lineage>
        <taxon>Eukaryota</taxon>
        <taxon>Metazoa</taxon>
        <taxon>Spiralia</taxon>
        <taxon>Lophotrochozoa</taxon>
        <taxon>Annelida</taxon>
        <taxon>Polychaeta</taxon>
        <taxon>Sedentaria</taxon>
        <taxon>Scolecida</taxon>
        <taxon>Capitellidae</taxon>
        <taxon>Capitella</taxon>
    </lineage>
</organism>
<name>R7TND6_CAPTE</name>
<gene>
    <name evidence="2" type="ORF">CAPTEDRAFT_123758</name>
</gene>
<evidence type="ECO:0000313" key="2">
    <source>
        <dbReference type="EMBL" id="ELT95057.1"/>
    </source>
</evidence>